<dbReference type="EMBL" id="SSTD01015292">
    <property type="protein sequence ID" value="TYK03235.1"/>
    <property type="molecule type" value="Genomic_DNA"/>
</dbReference>
<dbReference type="OrthoDB" id="1729438at2759"/>
<sequence>MHPRHALGTLLHSARNKPHTFEDLETRAHDMELNIVSRGIKDFPIHEVRKDEKERKGAEKIMKSIVKETMVVNMTSLKFSKRKEGRAKKKDDGSERQHVTLKERHEKAYSFFDSDIADILEKLLEKQLIQLPKYRARLGGGSSNKPCCSDDSVTSSSVKIDFLAKGKLGPVWNL</sequence>
<dbReference type="Proteomes" id="UP000321947">
    <property type="component" value="Unassembled WGS sequence"/>
</dbReference>
<evidence type="ECO:0000313" key="2">
    <source>
        <dbReference type="EMBL" id="TYK03235.1"/>
    </source>
</evidence>
<proteinExistence type="predicted"/>
<reference evidence="3 4" key="1">
    <citation type="submission" date="2019-08" db="EMBL/GenBank/DDBJ databases">
        <title>Draft genome sequences of two oriental melons (Cucumis melo L. var makuwa).</title>
        <authorList>
            <person name="Kwon S.-Y."/>
        </authorList>
    </citation>
    <scope>NUCLEOTIDE SEQUENCE [LARGE SCALE GENOMIC DNA]</scope>
    <source>
        <strain evidence="4">cv. Chang Bougi</strain>
        <strain evidence="3">cv. SW 3</strain>
        <tissue evidence="2">Leaf</tissue>
    </source>
</reference>
<evidence type="ECO:0000313" key="3">
    <source>
        <dbReference type="Proteomes" id="UP000321393"/>
    </source>
</evidence>
<protein>
    <submittedName>
        <fullName evidence="2">Ty3-gypsy retrotransposon protein</fullName>
    </submittedName>
</protein>
<dbReference type="EMBL" id="SSTE01013576">
    <property type="protein sequence ID" value="KAA0046914.1"/>
    <property type="molecule type" value="Genomic_DNA"/>
</dbReference>
<comment type="caution">
    <text evidence="2">The sequence shown here is derived from an EMBL/GenBank/DDBJ whole genome shotgun (WGS) entry which is preliminary data.</text>
</comment>
<dbReference type="AlphaFoldDB" id="A0A5D3BVY7"/>
<evidence type="ECO:0000313" key="4">
    <source>
        <dbReference type="Proteomes" id="UP000321947"/>
    </source>
</evidence>
<evidence type="ECO:0000313" key="1">
    <source>
        <dbReference type="EMBL" id="KAA0046914.1"/>
    </source>
</evidence>
<organism evidence="2 4">
    <name type="scientific">Cucumis melo var. makuwa</name>
    <name type="common">Oriental melon</name>
    <dbReference type="NCBI Taxonomy" id="1194695"/>
    <lineage>
        <taxon>Eukaryota</taxon>
        <taxon>Viridiplantae</taxon>
        <taxon>Streptophyta</taxon>
        <taxon>Embryophyta</taxon>
        <taxon>Tracheophyta</taxon>
        <taxon>Spermatophyta</taxon>
        <taxon>Magnoliopsida</taxon>
        <taxon>eudicotyledons</taxon>
        <taxon>Gunneridae</taxon>
        <taxon>Pentapetalae</taxon>
        <taxon>rosids</taxon>
        <taxon>fabids</taxon>
        <taxon>Cucurbitales</taxon>
        <taxon>Cucurbitaceae</taxon>
        <taxon>Benincaseae</taxon>
        <taxon>Cucumis</taxon>
    </lineage>
</organism>
<dbReference type="Proteomes" id="UP000321393">
    <property type="component" value="Unassembled WGS sequence"/>
</dbReference>
<gene>
    <name evidence="2" type="ORF">E5676_scaffold298G00490</name>
    <name evidence="1" type="ORF">E6C27_scaffold230G00800</name>
</gene>
<name>A0A5D3BVY7_CUCMM</name>
<accession>A0A5D3BVY7</accession>